<organism evidence="2 3">
    <name type="scientific">Talaromyces marneffei (strain ATCC 18224 / CBS 334.59 / QM 7333)</name>
    <name type="common">Penicillium marneffei</name>
    <dbReference type="NCBI Taxonomy" id="441960"/>
    <lineage>
        <taxon>Eukaryota</taxon>
        <taxon>Fungi</taxon>
        <taxon>Dikarya</taxon>
        <taxon>Ascomycota</taxon>
        <taxon>Pezizomycotina</taxon>
        <taxon>Eurotiomycetes</taxon>
        <taxon>Eurotiomycetidae</taxon>
        <taxon>Eurotiales</taxon>
        <taxon>Trichocomaceae</taxon>
        <taxon>Talaromyces</taxon>
        <taxon>Talaromyces sect. Talaromyces</taxon>
    </lineage>
</organism>
<gene>
    <name evidence="2" type="ORF">PMAA_020020</name>
</gene>
<feature type="region of interest" description="Disordered" evidence="1">
    <location>
        <begin position="27"/>
        <end position="146"/>
    </location>
</feature>
<evidence type="ECO:0000313" key="3">
    <source>
        <dbReference type="Proteomes" id="UP000001294"/>
    </source>
</evidence>
<feature type="compositionally biased region" description="Polar residues" evidence="1">
    <location>
        <begin position="27"/>
        <end position="36"/>
    </location>
</feature>
<accession>B6Q3R4</accession>
<protein>
    <submittedName>
        <fullName evidence="2">Uncharacterized protein</fullName>
    </submittedName>
</protein>
<name>B6Q3R4_TALMQ</name>
<dbReference type="VEuPathDB" id="FungiDB:PMAA_020020"/>
<dbReference type="HOGENOM" id="CLU_1669986_0_0_1"/>
<feature type="compositionally biased region" description="Polar residues" evidence="1">
    <location>
        <begin position="45"/>
        <end position="62"/>
    </location>
</feature>
<evidence type="ECO:0000256" key="1">
    <source>
        <dbReference type="SAM" id="MobiDB-lite"/>
    </source>
</evidence>
<proteinExistence type="predicted"/>
<sequence length="158" mass="17699">MTLHRVRPGNLYRAQELILQKNFGCRRTNSSLSSTWPWKRVPRRSTPTQQTSSVPGNKQTLESLEKNKRLQARATAENGTDGDGNALLSETSTSSTIASPSTQPSPPIHGEEHESTNIANTDDSEDVIDLSQPAPIRKYESFEDESFYEEVHLEPFNK</sequence>
<evidence type="ECO:0000313" key="2">
    <source>
        <dbReference type="EMBL" id="EEA27107.1"/>
    </source>
</evidence>
<dbReference type="EMBL" id="DS995899">
    <property type="protein sequence ID" value="EEA27107.1"/>
    <property type="molecule type" value="Genomic_DNA"/>
</dbReference>
<dbReference type="AlphaFoldDB" id="B6Q3R4"/>
<dbReference type="PhylomeDB" id="B6Q3R4"/>
<feature type="compositionally biased region" description="Low complexity" evidence="1">
    <location>
        <begin position="89"/>
        <end position="102"/>
    </location>
</feature>
<keyword evidence="3" id="KW-1185">Reference proteome</keyword>
<reference evidence="3" key="1">
    <citation type="journal article" date="2015" name="Genome Announc.">
        <title>Genome sequence of the AIDS-associated pathogen Penicillium marneffei (ATCC18224) and its near taxonomic relative Talaromyces stipitatus (ATCC10500).</title>
        <authorList>
            <person name="Nierman W.C."/>
            <person name="Fedorova-Abrams N.D."/>
            <person name="Andrianopoulos A."/>
        </authorList>
    </citation>
    <scope>NUCLEOTIDE SEQUENCE [LARGE SCALE GENOMIC DNA]</scope>
    <source>
        <strain evidence="3">ATCC 18224 / CBS 334.59 / QM 7333</strain>
    </source>
</reference>
<dbReference type="Proteomes" id="UP000001294">
    <property type="component" value="Unassembled WGS sequence"/>
</dbReference>